<dbReference type="Proteomes" id="UP000094329">
    <property type="component" value="Unassembled WGS sequence"/>
</dbReference>
<name>A0ABX3A4C1_9GAMM</name>
<dbReference type="EMBL" id="MDTU01000001">
    <property type="protein sequence ID" value="ODN42280.1"/>
    <property type="molecule type" value="Genomic_DNA"/>
</dbReference>
<gene>
    <name evidence="2" type="ORF">BGC07_04185</name>
</gene>
<evidence type="ECO:0000313" key="3">
    <source>
        <dbReference type="Proteomes" id="UP000094329"/>
    </source>
</evidence>
<sequence>MLKKIGLGIGLLSATLVTFADNPNTLTETVTTRFFLNQASTQRHPTAFHCTVKLISQRKPPCGSDGNCQKVQVVMMNHGQNILGFAGNKQDGLQSLGHGRLALTGTNLNSYYFKAYHDSSAGYKEQPGYVDVIVAWPNARVYCATGVGYKQPLELRGSQTYVNREKIPGHYG</sequence>
<protein>
    <recommendedName>
        <fullName evidence="4">Secreted protein</fullName>
    </recommendedName>
</protein>
<evidence type="ECO:0000313" key="2">
    <source>
        <dbReference type="EMBL" id="ODN42280.1"/>
    </source>
</evidence>
<feature type="chain" id="PRO_5045736331" description="Secreted protein" evidence="1">
    <location>
        <begin position="21"/>
        <end position="172"/>
    </location>
</feature>
<evidence type="ECO:0000256" key="1">
    <source>
        <dbReference type="SAM" id="SignalP"/>
    </source>
</evidence>
<organism evidence="2 3">
    <name type="scientific">Piscirickettsia litoralis</name>
    <dbReference type="NCBI Taxonomy" id="1891921"/>
    <lineage>
        <taxon>Bacteria</taxon>
        <taxon>Pseudomonadati</taxon>
        <taxon>Pseudomonadota</taxon>
        <taxon>Gammaproteobacteria</taxon>
        <taxon>Thiotrichales</taxon>
        <taxon>Piscirickettsiaceae</taxon>
        <taxon>Piscirickettsia</taxon>
    </lineage>
</organism>
<keyword evidence="3" id="KW-1185">Reference proteome</keyword>
<proteinExistence type="predicted"/>
<comment type="caution">
    <text evidence="2">The sequence shown here is derived from an EMBL/GenBank/DDBJ whole genome shotgun (WGS) entry which is preliminary data.</text>
</comment>
<reference evidence="2 3" key="1">
    <citation type="submission" date="2016-08" db="EMBL/GenBank/DDBJ databases">
        <title>Draft genome sequence of Candidatus Piscirickettsia litoralis, from seawater.</title>
        <authorList>
            <person name="Wan X."/>
            <person name="Lee A.J."/>
            <person name="Hou S."/>
            <person name="Donachie S.P."/>
        </authorList>
    </citation>
    <scope>NUCLEOTIDE SEQUENCE [LARGE SCALE GENOMIC DNA]</scope>
    <source>
        <strain evidence="2 3">Y2</strain>
    </source>
</reference>
<accession>A0ABX3A4C1</accession>
<evidence type="ECO:0008006" key="4">
    <source>
        <dbReference type="Google" id="ProtNLM"/>
    </source>
</evidence>
<feature type="signal peptide" evidence="1">
    <location>
        <begin position="1"/>
        <end position="20"/>
    </location>
</feature>
<keyword evidence="1" id="KW-0732">Signal</keyword>
<dbReference type="RefSeq" id="WP_069312077.1">
    <property type="nucleotide sequence ID" value="NZ_MDTU01000001.1"/>
</dbReference>